<evidence type="ECO:0000313" key="2">
    <source>
        <dbReference type="EMBL" id="ATL49325.1"/>
    </source>
</evidence>
<protein>
    <recommendedName>
        <fullName evidence="1">N-acetyltransferase domain-containing protein</fullName>
    </recommendedName>
</protein>
<dbReference type="InterPro" id="IPR034660">
    <property type="entry name" value="DinB/YfiT-like"/>
</dbReference>
<dbReference type="InterPro" id="IPR000182">
    <property type="entry name" value="GNAT_dom"/>
</dbReference>
<dbReference type="InterPro" id="IPR024775">
    <property type="entry name" value="DinB-like"/>
</dbReference>
<dbReference type="Gene3D" id="3.40.630.30">
    <property type="match status" value="1"/>
</dbReference>
<evidence type="ECO:0000259" key="1">
    <source>
        <dbReference type="PROSITE" id="PS51186"/>
    </source>
</evidence>
<organism evidence="2 3">
    <name type="scientific">Chitinophaga caeni</name>
    <dbReference type="NCBI Taxonomy" id="2029983"/>
    <lineage>
        <taxon>Bacteria</taxon>
        <taxon>Pseudomonadati</taxon>
        <taxon>Bacteroidota</taxon>
        <taxon>Chitinophagia</taxon>
        <taxon>Chitinophagales</taxon>
        <taxon>Chitinophagaceae</taxon>
        <taxon>Chitinophaga</taxon>
    </lineage>
</organism>
<dbReference type="AlphaFoldDB" id="A0A291QZH0"/>
<feature type="domain" description="N-acetyltransferase" evidence="1">
    <location>
        <begin position="12"/>
        <end position="163"/>
    </location>
</feature>
<dbReference type="Pfam" id="PF00583">
    <property type="entry name" value="Acetyltransf_1"/>
    <property type="match status" value="1"/>
</dbReference>
<dbReference type="GO" id="GO:0016747">
    <property type="term" value="F:acyltransferase activity, transferring groups other than amino-acyl groups"/>
    <property type="evidence" value="ECO:0007669"/>
    <property type="project" value="InterPro"/>
</dbReference>
<dbReference type="InterPro" id="IPR016181">
    <property type="entry name" value="Acyl_CoA_acyltransferase"/>
</dbReference>
<gene>
    <name evidence="2" type="ORF">COR50_20285</name>
</gene>
<dbReference type="PROSITE" id="PS51186">
    <property type="entry name" value="GNAT"/>
    <property type="match status" value="1"/>
</dbReference>
<keyword evidence="3" id="KW-1185">Reference proteome</keyword>
<dbReference type="RefSeq" id="WP_098195693.1">
    <property type="nucleotide sequence ID" value="NZ_CP023777.1"/>
</dbReference>
<dbReference type="EMBL" id="CP023777">
    <property type="protein sequence ID" value="ATL49325.1"/>
    <property type="molecule type" value="Genomic_DNA"/>
</dbReference>
<dbReference type="CDD" id="cd04301">
    <property type="entry name" value="NAT_SF"/>
    <property type="match status" value="1"/>
</dbReference>
<dbReference type="OrthoDB" id="1431064at2"/>
<dbReference type="Gene3D" id="1.20.120.450">
    <property type="entry name" value="dinb family like domain"/>
    <property type="match status" value="1"/>
</dbReference>
<dbReference type="InterPro" id="IPR052777">
    <property type="entry name" value="Acetyltransferase_Enz"/>
</dbReference>
<dbReference type="PANTHER" id="PTHR43305">
    <property type="entry name" value="FAMILY N-ACETYLTRANSFERASE, PUTATIVE (AFU_ORTHOLOGUE AFUA_2G01380)-RELATED"/>
    <property type="match status" value="1"/>
</dbReference>
<dbReference type="Proteomes" id="UP000220133">
    <property type="component" value="Chromosome"/>
</dbReference>
<dbReference type="SUPFAM" id="SSF109854">
    <property type="entry name" value="DinB/YfiT-like putative metalloenzymes"/>
    <property type="match status" value="1"/>
</dbReference>
<proteinExistence type="predicted"/>
<accession>A0A291QZH0</accession>
<dbReference type="PANTHER" id="PTHR43305:SF1">
    <property type="entry name" value="FAMILY N-ACETYLTRANSFERASE, PUTATIVE (AFU_ORTHOLOGUE AFUA_2G01380)-RELATED"/>
    <property type="match status" value="1"/>
</dbReference>
<dbReference type="Pfam" id="PF12867">
    <property type="entry name" value="DinB_2"/>
    <property type="match status" value="1"/>
</dbReference>
<name>A0A291QZH0_9BACT</name>
<reference evidence="2 3" key="1">
    <citation type="submission" date="2017-10" db="EMBL/GenBank/DDBJ databases">
        <title>Paenichitinophaga pekingensis gen. nov., sp. nov., isolated from activated sludge.</title>
        <authorList>
            <person name="Jin D."/>
            <person name="Kong X."/>
            <person name="Deng Y."/>
            <person name="Bai Z."/>
        </authorList>
    </citation>
    <scope>NUCLEOTIDE SEQUENCE [LARGE SCALE GENOMIC DNA]</scope>
    <source>
        <strain evidence="2 3">13</strain>
    </source>
</reference>
<sequence length="324" mass="38023">MNQQNWPSNQSIEFVPYSRELAPYFEKLNRVWIEQFFYMEEFDKQVLEQPETYILNPGGYILFIKYDGVIAGTVALMPIDDETVEMTKLGVDESLRGKKLGWLLSKRIMEQAVAQGYKKMVLYSNTVLEPAINMYRKLGFKEIKPEGGVHYERCNIIMEIELEPHPLGEEIQNLTMVLDDIYPKLAAMPIGIVKLYPAEGKWSIQQILGHLIDSAINNLPRFILSQWQERVEVPTYEQNNWVNAQQYQCQEWKQTYELWWRLNQQVLSVWKKLPLESLDKTILIGDREPVNLMFVISDYRAHLQHHLDQIMAIYGNHQSELSAH</sequence>
<dbReference type="SUPFAM" id="SSF55729">
    <property type="entry name" value="Acyl-CoA N-acyltransferases (Nat)"/>
    <property type="match status" value="1"/>
</dbReference>
<evidence type="ECO:0000313" key="3">
    <source>
        <dbReference type="Proteomes" id="UP000220133"/>
    </source>
</evidence>
<dbReference type="KEGG" id="cbae:COR50_20285"/>